<keyword evidence="3" id="KW-1185">Reference proteome</keyword>
<dbReference type="AlphaFoldDB" id="A0A9D4SQS0"/>
<reference evidence="2" key="2">
    <citation type="submission" date="2021-09" db="EMBL/GenBank/DDBJ databases">
        <authorList>
            <person name="Jia N."/>
            <person name="Wang J."/>
            <person name="Shi W."/>
            <person name="Du L."/>
            <person name="Sun Y."/>
            <person name="Zhan W."/>
            <person name="Jiang J."/>
            <person name="Wang Q."/>
            <person name="Zhang B."/>
            <person name="Ji P."/>
            <person name="Sakyi L.B."/>
            <person name="Cui X."/>
            <person name="Yuan T."/>
            <person name="Jiang B."/>
            <person name="Yang W."/>
            <person name="Lam T.T.-Y."/>
            <person name="Chang Q."/>
            <person name="Ding S."/>
            <person name="Wang X."/>
            <person name="Zhu J."/>
            <person name="Ruan X."/>
            <person name="Zhao L."/>
            <person name="Wei J."/>
            <person name="Que T."/>
            <person name="Du C."/>
            <person name="Cheng J."/>
            <person name="Dai P."/>
            <person name="Han X."/>
            <person name="Huang E."/>
            <person name="Gao Y."/>
            <person name="Liu J."/>
            <person name="Shao H."/>
            <person name="Ye R."/>
            <person name="Li L."/>
            <person name="Wei W."/>
            <person name="Wang X."/>
            <person name="Wang C."/>
            <person name="Huo Q."/>
            <person name="Li W."/>
            <person name="Guo W."/>
            <person name="Chen H."/>
            <person name="Chen S."/>
            <person name="Zhou L."/>
            <person name="Zhou L."/>
            <person name="Ni X."/>
            <person name="Tian J."/>
            <person name="Zhou Y."/>
            <person name="Sheng Y."/>
            <person name="Liu T."/>
            <person name="Pan Y."/>
            <person name="Xia L."/>
            <person name="Li J."/>
            <person name="Zhao F."/>
            <person name="Cao W."/>
        </authorList>
    </citation>
    <scope>NUCLEOTIDE SEQUENCE</scope>
    <source>
        <strain evidence="2">Rsan-2018</strain>
        <tissue evidence="2">Larvae</tissue>
    </source>
</reference>
<accession>A0A9D4SQS0</accession>
<dbReference type="EMBL" id="JABSTV010001253">
    <property type="protein sequence ID" value="KAH7943720.1"/>
    <property type="molecule type" value="Genomic_DNA"/>
</dbReference>
<protein>
    <recommendedName>
        <fullName evidence="4">CCHC-type domain-containing protein</fullName>
    </recommendedName>
</protein>
<name>A0A9D4SQS0_RHISA</name>
<gene>
    <name evidence="2" type="ORF">HPB52_010476</name>
</gene>
<reference evidence="2" key="1">
    <citation type="journal article" date="2020" name="Cell">
        <title>Large-Scale Comparative Analyses of Tick Genomes Elucidate Their Genetic Diversity and Vector Capacities.</title>
        <authorList>
            <consortium name="Tick Genome and Microbiome Consortium (TIGMIC)"/>
            <person name="Jia N."/>
            <person name="Wang J."/>
            <person name="Shi W."/>
            <person name="Du L."/>
            <person name="Sun Y."/>
            <person name="Zhan W."/>
            <person name="Jiang J.F."/>
            <person name="Wang Q."/>
            <person name="Zhang B."/>
            <person name="Ji P."/>
            <person name="Bell-Sakyi L."/>
            <person name="Cui X.M."/>
            <person name="Yuan T.T."/>
            <person name="Jiang B.G."/>
            <person name="Yang W.F."/>
            <person name="Lam T.T."/>
            <person name="Chang Q.C."/>
            <person name="Ding S.J."/>
            <person name="Wang X.J."/>
            <person name="Zhu J.G."/>
            <person name="Ruan X.D."/>
            <person name="Zhao L."/>
            <person name="Wei J.T."/>
            <person name="Ye R.Z."/>
            <person name="Que T.C."/>
            <person name="Du C.H."/>
            <person name="Zhou Y.H."/>
            <person name="Cheng J.X."/>
            <person name="Dai P.F."/>
            <person name="Guo W.B."/>
            <person name="Han X.H."/>
            <person name="Huang E.J."/>
            <person name="Li L.F."/>
            <person name="Wei W."/>
            <person name="Gao Y.C."/>
            <person name="Liu J.Z."/>
            <person name="Shao H.Z."/>
            <person name="Wang X."/>
            <person name="Wang C.C."/>
            <person name="Yang T.C."/>
            <person name="Huo Q.B."/>
            <person name="Li W."/>
            <person name="Chen H.Y."/>
            <person name="Chen S.E."/>
            <person name="Zhou L.G."/>
            <person name="Ni X.B."/>
            <person name="Tian J.H."/>
            <person name="Sheng Y."/>
            <person name="Liu T."/>
            <person name="Pan Y.S."/>
            <person name="Xia L.Y."/>
            <person name="Li J."/>
            <person name="Zhao F."/>
            <person name="Cao W.C."/>
        </authorList>
    </citation>
    <scope>NUCLEOTIDE SEQUENCE</scope>
    <source>
        <strain evidence="2">Rsan-2018</strain>
    </source>
</reference>
<sequence>MGIPGNSHPSEFAPIPADAWRLRASRDTFLDEIVAGKEIIPEEFEASEWLTRVNKSREARTSKGTTVPPASDTKDGRSSSHKTSNDDTAATDRSLRPRQRGRRTAVNSVASKQPRLPSDAVKLIVRPRGGLLLSKINNFQLFEAVCTAANFPKASIRGEDLFQVNLKQNTFAHCTPAVERAERVLRLKELVIDAHTYKISVYCAPDESQGRGVIRSVDLRLDRQGIHEELEDPRNPPIVDFRRLGNPTAGLLTFKEPRVPMWIHLCNARHRCNLYKKKFEVCYGCSELGHRADVCASTVIKCRSFAIPDPPSDHVCVSTCRLCGKQHITGESRCKEIYRTPYIIKRRQWEALQQEEDSKQQDQATQRRSPLNAPVAGTVNGLLEGAYLCYYSARSTSGEATWIHSFRNSFCGGVGEYAGRDYQHYT</sequence>
<feature type="region of interest" description="Disordered" evidence="1">
    <location>
        <begin position="50"/>
        <end position="112"/>
    </location>
</feature>
<evidence type="ECO:0000313" key="3">
    <source>
        <dbReference type="Proteomes" id="UP000821837"/>
    </source>
</evidence>
<evidence type="ECO:0000313" key="2">
    <source>
        <dbReference type="EMBL" id="KAH7943720.1"/>
    </source>
</evidence>
<dbReference type="Proteomes" id="UP000821837">
    <property type="component" value="Unassembled WGS sequence"/>
</dbReference>
<proteinExistence type="predicted"/>
<organism evidence="2 3">
    <name type="scientific">Rhipicephalus sanguineus</name>
    <name type="common">Brown dog tick</name>
    <name type="synonym">Ixodes sanguineus</name>
    <dbReference type="NCBI Taxonomy" id="34632"/>
    <lineage>
        <taxon>Eukaryota</taxon>
        <taxon>Metazoa</taxon>
        <taxon>Ecdysozoa</taxon>
        <taxon>Arthropoda</taxon>
        <taxon>Chelicerata</taxon>
        <taxon>Arachnida</taxon>
        <taxon>Acari</taxon>
        <taxon>Parasitiformes</taxon>
        <taxon>Ixodida</taxon>
        <taxon>Ixodoidea</taxon>
        <taxon>Ixodidae</taxon>
        <taxon>Rhipicephalinae</taxon>
        <taxon>Rhipicephalus</taxon>
        <taxon>Rhipicephalus</taxon>
    </lineage>
</organism>
<evidence type="ECO:0000256" key="1">
    <source>
        <dbReference type="SAM" id="MobiDB-lite"/>
    </source>
</evidence>
<comment type="caution">
    <text evidence="2">The sequence shown here is derived from an EMBL/GenBank/DDBJ whole genome shotgun (WGS) entry which is preliminary data.</text>
</comment>
<evidence type="ECO:0008006" key="4">
    <source>
        <dbReference type="Google" id="ProtNLM"/>
    </source>
</evidence>